<keyword evidence="1" id="KW-0732">Signal</keyword>
<feature type="domain" description="Phytocyanin" evidence="2">
    <location>
        <begin position="35"/>
        <end position="66"/>
    </location>
</feature>
<name>A0A8S0TZX1_OLEEU</name>
<reference evidence="3 4" key="1">
    <citation type="submission" date="2019-12" db="EMBL/GenBank/DDBJ databases">
        <authorList>
            <person name="Alioto T."/>
            <person name="Alioto T."/>
            <person name="Gomez Garrido J."/>
        </authorList>
    </citation>
    <scope>NUCLEOTIDE SEQUENCE [LARGE SCALE GENOMIC DNA]</scope>
</reference>
<dbReference type="AlphaFoldDB" id="A0A8S0TZX1"/>
<evidence type="ECO:0000259" key="2">
    <source>
        <dbReference type="Pfam" id="PF02298"/>
    </source>
</evidence>
<dbReference type="InterPro" id="IPR003245">
    <property type="entry name" value="Phytocyanin_dom"/>
</dbReference>
<organism evidence="3 4">
    <name type="scientific">Olea europaea subsp. europaea</name>
    <dbReference type="NCBI Taxonomy" id="158383"/>
    <lineage>
        <taxon>Eukaryota</taxon>
        <taxon>Viridiplantae</taxon>
        <taxon>Streptophyta</taxon>
        <taxon>Embryophyta</taxon>
        <taxon>Tracheophyta</taxon>
        <taxon>Spermatophyta</taxon>
        <taxon>Magnoliopsida</taxon>
        <taxon>eudicotyledons</taxon>
        <taxon>Gunneridae</taxon>
        <taxon>Pentapetalae</taxon>
        <taxon>asterids</taxon>
        <taxon>lamiids</taxon>
        <taxon>Lamiales</taxon>
        <taxon>Oleaceae</taxon>
        <taxon>Oleeae</taxon>
        <taxon>Olea</taxon>
    </lineage>
</organism>
<dbReference type="Gramene" id="OE9A028224T1">
    <property type="protein sequence ID" value="OE9A028224C1"/>
    <property type="gene ID" value="OE9A028224"/>
</dbReference>
<protein>
    <submittedName>
        <fullName evidence="3">Early nodulin 3</fullName>
    </submittedName>
</protein>
<dbReference type="Proteomes" id="UP000594638">
    <property type="component" value="Unassembled WGS sequence"/>
</dbReference>
<gene>
    <name evidence="3" type="ORF">OLEA9_A028224</name>
</gene>
<accession>A0A8S0TZX1</accession>
<dbReference type="Pfam" id="PF02298">
    <property type="entry name" value="Cu_bind_like"/>
    <property type="match status" value="1"/>
</dbReference>
<dbReference type="GO" id="GO:0009055">
    <property type="term" value="F:electron transfer activity"/>
    <property type="evidence" value="ECO:0007669"/>
    <property type="project" value="InterPro"/>
</dbReference>
<evidence type="ECO:0000313" key="3">
    <source>
        <dbReference type="EMBL" id="CAA3009666.1"/>
    </source>
</evidence>
<dbReference type="EMBL" id="CACTIH010007323">
    <property type="protein sequence ID" value="CAA3009666.1"/>
    <property type="molecule type" value="Genomic_DNA"/>
</dbReference>
<comment type="caution">
    <text evidence="3">The sequence shown here is derived from an EMBL/GenBank/DDBJ whole genome shotgun (WGS) entry which is preliminary data.</text>
</comment>
<proteinExistence type="predicted"/>
<dbReference type="OrthoDB" id="1937044at2759"/>
<evidence type="ECO:0000313" key="4">
    <source>
        <dbReference type="Proteomes" id="UP000594638"/>
    </source>
</evidence>
<feature type="chain" id="PRO_5035757018" evidence="1">
    <location>
        <begin position="24"/>
        <end position="116"/>
    </location>
</feature>
<evidence type="ECO:0000256" key="1">
    <source>
        <dbReference type="SAM" id="SignalP"/>
    </source>
</evidence>
<keyword evidence="4" id="KW-1185">Reference proteome</keyword>
<sequence length="116" mass="13437">MASLKYIFLFFTVVFWLCVLFEAREFVIDEENNLWAVPSSVDEFNKWAEKTHFQIGDCLVLNGAEEQCQKGQKLEFMVLSDKHGSDHQSTVQAPSPHHTITTTMHRRKPRLTVVLI</sequence>
<feature type="signal peptide" evidence="1">
    <location>
        <begin position="1"/>
        <end position="23"/>
    </location>
</feature>